<name>A0A8R7TNZ4_TRIUA</name>
<reference evidence="3" key="2">
    <citation type="submission" date="2018-03" db="EMBL/GenBank/DDBJ databases">
        <title>The Triticum urartu genome reveals the dynamic nature of wheat genome evolution.</title>
        <authorList>
            <person name="Ling H."/>
            <person name="Ma B."/>
            <person name="Shi X."/>
            <person name="Liu H."/>
            <person name="Dong L."/>
            <person name="Sun H."/>
            <person name="Cao Y."/>
            <person name="Gao Q."/>
            <person name="Zheng S."/>
            <person name="Li Y."/>
            <person name="Yu Y."/>
            <person name="Du H."/>
            <person name="Qi M."/>
            <person name="Li Y."/>
            <person name="Yu H."/>
            <person name="Cui Y."/>
            <person name="Wang N."/>
            <person name="Chen C."/>
            <person name="Wu H."/>
            <person name="Zhao Y."/>
            <person name="Zhang J."/>
            <person name="Li Y."/>
            <person name="Zhou W."/>
            <person name="Zhang B."/>
            <person name="Hu W."/>
            <person name="Eijk M."/>
            <person name="Tang J."/>
            <person name="Witsenboer H."/>
            <person name="Zhao S."/>
            <person name="Li Z."/>
            <person name="Zhang A."/>
            <person name="Wang D."/>
            <person name="Liang C."/>
        </authorList>
    </citation>
    <scope>NUCLEOTIDE SEQUENCE [LARGE SCALE GENOMIC DNA]</scope>
    <source>
        <strain evidence="3">cv. G1812</strain>
    </source>
</reference>
<dbReference type="Pfam" id="PF22936">
    <property type="entry name" value="Pol_BBD"/>
    <property type="match status" value="1"/>
</dbReference>
<dbReference type="Pfam" id="PF13976">
    <property type="entry name" value="gag_pre-integrs"/>
    <property type="match status" value="1"/>
</dbReference>
<reference evidence="4" key="1">
    <citation type="journal article" date="2013" name="Nature">
        <title>Draft genome of the wheat A-genome progenitor Triticum urartu.</title>
        <authorList>
            <person name="Ling H.Q."/>
            <person name="Zhao S."/>
            <person name="Liu D."/>
            <person name="Wang J."/>
            <person name="Sun H."/>
            <person name="Zhang C."/>
            <person name="Fan H."/>
            <person name="Li D."/>
            <person name="Dong L."/>
            <person name="Tao Y."/>
            <person name="Gao C."/>
            <person name="Wu H."/>
            <person name="Li Y."/>
            <person name="Cui Y."/>
            <person name="Guo X."/>
            <person name="Zheng S."/>
            <person name="Wang B."/>
            <person name="Yu K."/>
            <person name="Liang Q."/>
            <person name="Yang W."/>
            <person name="Lou X."/>
            <person name="Chen J."/>
            <person name="Feng M."/>
            <person name="Jian J."/>
            <person name="Zhang X."/>
            <person name="Luo G."/>
            <person name="Jiang Y."/>
            <person name="Liu J."/>
            <person name="Wang Z."/>
            <person name="Sha Y."/>
            <person name="Zhang B."/>
            <person name="Wu H."/>
            <person name="Tang D."/>
            <person name="Shen Q."/>
            <person name="Xue P."/>
            <person name="Zou S."/>
            <person name="Wang X."/>
            <person name="Liu X."/>
            <person name="Wang F."/>
            <person name="Yang Y."/>
            <person name="An X."/>
            <person name="Dong Z."/>
            <person name="Zhang K."/>
            <person name="Zhang X."/>
            <person name="Luo M.C."/>
            <person name="Dvorak J."/>
            <person name="Tong Y."/>
            <person name="Wang J."/>
            <person name="Yang H."/>
            <person name="Li Z."/>
            <person name="Wang D."/>
            <person name="Zhang A."/>
            <person name="Wang J."/>
        </authorList>
    </citation>
    <scope>NUCLEOTIDE SEQUENCE</scope>
    <source>
        <strain evidence="4">cv. G1812</strain>
    </source>
</reference>
<dbReference type="InterPro" id="IPR054722">
    <property type="entry name" value="PolX-like_BBD"/>
</dbReference>
<evidence type="ECO:0000313" key="4">
    <source>
        <dbReference type="Proteomes" id="UP000015106"/>
    </source>
</evidence>
<organism evidence="3 4">
    <name type="scientific">Triticum urartu</name>
    <name type="common">Red wild einkorn</name>
    <name type="synonym">Crithodium urartu</name>
    <dbReference type="NCBI Taxonomy" id="4572"/>
    <lineage>
        <taxon>Eukaryota</taxon>
        <taxon>Viridiplantae</taxon>
        <taxon>Streptophyta</taxon>
        <taxon>Embryophyta</taxon>
        <taxon>Tracheophyta</taxon>
        <taxon>Spermatophyta</taxon>
        <taxon>Magnoliopsida</taxon>
        <taxon>Liliopsida</taxon>
        <taxon>Poales</taxon>
        <taxon>Poaceae</taxon>
        <taxon>BOP clade</taxon>
        <taxon>Pooideae</taxon>
        <taxon>Triticodae</taxon>
        <taxon>Triticeae</taxon>
        <taxon>Triticinae</taxon>
        <taxon>Triticum</taxon>
    </lineage>
</organism>
<dbReference type="GO" id="GO:0003676">
    <property type="term" value="F:nucleic acid binding"/>
    <property type="evidence" value="ECO:0007669"/>
    <property type="project" value="InterPro"/>
</dbReference>
<reference evidence="3" key="3">
    <citation type="submission" date="2022-06" db="UniProtKB">
        <authorList>
            <consortium name="EnsemblPlants"/>
        </authorList>
    </citation>
    <scope>IDENTIFICATION</scope>
</reference>
<dbReference type="PANTHER" id="PTHR47481">
    <property type="match status" value="1"/>
</dbReference>
<dbReference type="Gene3D" id="3.30.420.10">
    <property type="entry name" value="Ribonuclease H-like superfamily/Ribonuclease H"/>
    <property type="match status" value="1"/>
</dbReference>
<accession>A0A8R7TNZ4</accession>
<dbReference type="Proteomes" id="UP000015106">
    <property type="component" value="Chromosome 2"/>
</dbReference>
<dbReference type="PANTHER" id="PTHR47481:SF31">
    <property type="entry name" value="OS01G0873500 PROTEIN"/>
    <property type="match status" value="1"/>
</dbReference>
<evidence type="ECO:0000313" key="3">
    <source>
        <dbReference type="EnsemblPlants" id="TuG1812G0200005922.01.T01"/>
    </source>
</evidence>
<dbReference type="InterPro" id="IPR012337">
    <property type="entry name" value="RNaseH-like_sf"/>
</dbReference>
<feature type="region of interest" description="Disordered" evidence="1">
    <location>
        <begin position="108"/>
        <end position="148"/>
    </location>
</feature>
<feature type="domain" description="Integrase catalytic" evidence="2">
    <location>
        <begin position="388"/>
        <end position="462"/>
    </location>
</feature>
<protein>
    <recommendedName>
        <fullName evidence="2">Integrase catalytic domain-containing protein</fullName>
    </recommendedName>
</protein>
<dbReference type="InterPro" id="IPR001584">
    <property type="entry name" value="Integrase_cat-core"/>
</dbReference>
<feature type="compositionally biased region" description="Gly residues" evidence="1">
    <location>
        <begin position="125"/>
        <end position="134"/>
    </location>
</feature>
<dbReference type="InterPro" id="IPR036397">
    <property type="entry name" value="RNaseH_sf"/>
</dbReference>
<dbReference type="EnsemblPlants" id="TuG1812G0200005922.01.T01">
    <property type="protein sequence ID" value="TuG1812G0200005922.01.T01"/>
    <property type="gene ID" value="TuG1812G0200005922.01"/>
</dbReference>
<dbReference type="SUPFAM" id="SSF53098">
    <property type="entry name" value="Ribonuclease H-like"/>
    <property type="match status" value="1"/>
</dbReference>
<evidence type="ECO:0000259" key="2">
    <source>
        <dbReference type="PROSITE" id="PS50994"/>
    </source>
</evidence>
<proteinExistence type="predicted"/>
<dbReference type="GO" id="GO:0015074">
    <property type="term" value="P:DNA integration"/>
    <property type="evidence" value="ECO:0007669"/>
    <property type="project" value="InterPro"/>
</dbReference>
<evidence type="ECO:0000256" key="1">
    <source>
        <dbReference type="SAM" id="MobiDB-lite"/>
    </source>
</evidence>
<dbReference type="Gramene" id="TuG1812G0200005922.01.T01">
    <property type="protein sequence ID" value="TuG1812G0200005922.01.T01"/>
    <property type="gene ID" value="TuG1812G0200005922.01"/>
</dbReference>
<keyword evidence="4" id="KW-1185">Reference proteome</keyword>
<dbReference type="PROSITE" id="PS50994">
    <property type="entry name" value="INTEGRASE"/>
    <property type="match status" value="1"/>
</dbReference>
<dbReference type="AlphaFoldDB" id="A0A8R7TNZ4"/>
<dbReference type="InterPro" id="IPR025724">
    <property type="entry name" value="GAG-pre-integrase_dom"/>
</dbReference>
<sequence>MFVAQSQAQAINTRIELTNLKKGNMSMAEYLGKIKTLTDEVACTASVLSDPEIVSKILAGLDMEYNPVVSALAARVEPITIPELHSQLLSFDARLTLLHGGDLRQSSAYSASRGRGRGRGHQGTNRGGGRGRGASSGDSARSGGGYGHNYNGPRPRCQLCKKAGHEVLDCWHRYDENFVPDSKLVAAAMREQGGDGVWYVDSGATDNVTNELEQLALRETYHGNDQIHTASGKGMDICHISQASLSSPTLQRDLVLKDVLHVPQADKNLASMSRLATDNDVFFETHPRYFFIKDRATRAALYHGRCVGGLYPISSGALSNKHRQVHSVIKPSFERWHQRLGHPSSVIVRQVVNKDNLPLSHSSNNESVCEACQCAKSHQLPYPKSTSVSHAPLQLIFTDVWGHARDSFGRKKYYVSFIDDYSKFIWIYFLKYKSEVFSIFQEFQKLVERHFDRKIISVQSDW</sequence>